<proteinExistence type="predicted"/>
<dbReference type="Gene3D" id="3.90.226.10">
    <property type="entry name" value="2-enoyl-CoA Hydratase, Chain A, domain 1"/>
    <property type="match status" value="1"/>
</dbReference>
<dbReference type="SUPFAM" id="SSF52096">
    <property type="entry name" value="ClpP/crotonase"/>
    <property type="match status" value="1"/>
</dbReference>
<sequence length="166" mass="17147">MPPATYRIEGGDVPVGVLTLDDGKMNSIGFEMIRVLHEALDQAEADEAKALVITGTGKALSAGFDLSVMGAFLGKGGDLALVPKLVEEGGMLLMRVFCFPKPVVSVASGHSLAFGAMLLLAADFRVGRRGSKAKFGLNETAIGLEILSSAGASHSTGSTPPTSRSR</sequence>
<name>A0ABN9QUC8_9DINO</name>
<reference evidence="1" key="1">
    <citation type="submission" date="2023-10" db="EMBL/GenBank/DDBJ databases">
        <authorList>
            <person name="Chen Y."/>
            <person name="Shah S."/>
            <person name="Dougan E. K."/>
            <person name="Thang M."/>
            <person name="Chan C."/>
        </authorList>
    </citation>
    <scope>NUCLEOTIDE SEQUENCE [LARGE SCALE GENOMIC DNA]</scope>
</reference>
<protein>
    <recommendedName>
        <fullName evidence="3">Enoyl-CoA hydratase/isomerase family protein</fullName>
    </recommendedName>
</protein>
<dbReference type="Pfam" id="PF00378">
    <property type="entry name" value="ECH_1"/>
    <property type="match status" value="1"/>
</dbReference>
<dbReference type="InterPro" id="IPR029045">
    <property type="entry name" value="ClpP/crotonase-like_dom_sf"/>
</dbReference>
<dbReference type="EMBL" id="CAUYUJ010003891">
    <property type="protein sequence ID" value="CAK0807281.1"/>
    <property type="molecule type" value="Genomic_DNA"/>
</dbReference>
<evidence type="ECO:0000313" key="2">
    <source>
        <dbReference type="Proteomes" id="UP001189429"/>
    </source>
</evidence>
<gene>
    <name evidence="1" type="ORF">PCOR1329_LOCUS13205</name>
</gene>
<organism evidence="1 2">
    <name type="scientific">Prorocentrum cordatum</name>
    <dbReference type="NCBI Taxonomy" id="2364126"/>
    <lineage>
        <taxon>Eukaryota</taxon>
        <taxon>Sar</taxon>
        <taxon>Alveolata</taxon>
        <taxon>Dinophyceae</taxon>
        <taxon>Prorocentrales</taxon>
        <taxon>Prorocentraceae</taxon>
        <taxon>Prorocentrum</taxon>
    </lineage>
</organism>
<dbReference type="PANTHER" id="PTHR11941:SF54">
    <property type="entry name" value="ENOYL-COA HYDRATASE, MITOCHONDRIAL"/>
    <property type="match status" value="1"/>
</dbReference>
<dbReference type="InterPro" id="IPR001753">
    <property type="entry name" value="Enoyl-CoA_hydra/iso"/>
</dbReference>
<evidence type="ECO:0008006" key="3">
    <source>
        <dbReference type="Google" id="ProtNLM"/>
    </source>
</evidence>
<dbReference type="Proteomes" id="UP001189429">
    <property type="component" value="Unassembled WGS sequence"/>
</dbReference>
<keyword evidence="2" id="KW-1185">Reference proteome</keyword>
<accession>A0ABN9QUC8</accession>
<evidence type="ECO:0000313" key="1">
    <source>
        <dbReference type="EMBL" id="CAK0807281.1"/>
    </source>
</evidence>
<dbReference type="PANTHER" id="PTHR11941">
    <property type="entry name" value="ENOYL-COA HYDRATASE-RELATED"/>
    <property type="match status" value="1"/>
</dbReference>
<dbReference type="CDD" id="cd06558">
    <property type="entry name" value="crotonase-like"/>
    <property type="match status" value="1"/>
</dbReference>
<comment type="caution">
    <text evidence="1">The sequence shown here is derived from an EMBL/GenBank/DDBJ whole genome shotgun (WGS) entry which is preliminary data.</text>
</comment>